<dbReference type="AlphaFoldDB" id="A0A6A6RNR8"/>
<evidence type="ECO:0000313" key="2">
    <source>
        <dbReference type="Proteomes" id="UP000799753"/>
    </source>
</evidence>
<protein>
    <submittedName>
        <fullName evidence="1">Uncharacterized protein</fullName>
    </submittedName>
</protein>
<evidence type="ECO:0000313" key="1">
    <source>
        <dbReference type="EMBL" id="KAF2636827.1"/>
    </source>
</evidence>
<dbReference type="EMBL" id="MU006796">
    <property type="protein sequence ID" value="KAF2636827.1"/>
    <property type="molecule type" value="Genomic_DNA"/>
</dbReference>
<organism evidence="1 2">
    <name type="scientific">Massarina eburnea CBS 473.64</name>
    <dbReference type="NCBI Taxonomy" id="1395130"/>
    <lineage>
        <taxon>Eukaryota</taxon>
        <taxon>Fungi</taxon>
        <taxon>Dikarya</taxon>
        <taxon>Ascomycota</taxon>
        <taxon>Pezizomycotina</taxon>
        <taxon>Dothideomycetes</taxon>
        <taxon>Pleosporomycetidae</taxon>
        <taxon>Pleosporales</taxon>
        <taxon>Massarineae</taxon>
        <taxon>Massarinaceae</taxon>
        <taxon>Massarina</taxon>
    </lineage>
</organism>
<gene>
    <name evidence="1" type="ORF">P280DRAFT_532932</name>
</gene>
<sequence>MGIHHQFPILSPRLRFCRLLRPVKGSVQALCGTKVKVHSLLVWRSTLRWLSYHVPRRDLRGRRPICLGVGRYTCSNHSWSHRYCGLCSLTNIHQPRSLLPMTVFSCASALFAFHCALANGLTIRSARLAVTHSTLLILHA</sequence>
<name>A0A6A6RNR8_9PLEO</name>
<dbReference type="Proteomes" id="UP000799753">
    <property type="component" value="Unassembled WGS sequence"/>
</dbReference>
<proteinExistence type="predicted"/>
<accession>A0A6A6RNR8</accession>
<keyword evidence="2" id="KW-1185">Reference proteome</keyword>
<reference evidence="1" key="1">
    <citation type="journal article" date="2020" name="Stud. Mycol.">
        <title>101 Dothideomycetes genomes: a test case for predicting lifestyles and emergence of pathogens.</title>
        <authorList>
            <person name="Haridas S."/>
            <person name="Albert R."/>
            <person name="Binder M."/>
            <person name="Bloem J."/>
            <person name="Labutti K."/>
            <person name="Salamov A."/>
            <person name="Andreopoulos B."/>
            <person name="Baker S."/>
            <person name="Barry K."/>
            <person name="Bills G."/>
            <person name="Bluhm B."/>
            <person name="Cannon C."/>
            <person name="Castanera R."/>
            <person name="Culley D."/>
            <person name="Daum C."/>
            <person name="Ezra D."/>
            <person name="Gonzalez J."/>
            <person name="Henrissat B."/>
            <person name="Kuo A."/>
            <person name="Liang C."/>
            <person name="Lipzen A."/>
            <person name="Lutzoni F."/>
            <person name="Magnuson J."/>
            <person name="Mondo S."/>
            <person name="Nolan M."/>
            <person name="Ohm R."/>
            <person name="Pangilinan J."/>
            <person name="Park H.-J."/>
            <person name="Ramirez L."/>
            <person name="Alfaro M."/>
            <person name="Sun H."/>
            <person name="Tritt A."/>
            <person name="Yoshinaga Y."/>
            <person name="Zwiers L.-H."/>
            <person name="Turgeon B."/>
            <person name="Goodwin S."/>
            <person name="Spatafora J."/>
            <person name="Crous P."/>
            <person name="Grigoriev I."/>
        </authorList>
    </citation>
    <scope>NUCLEOTIDE SEQUENCE</scope>
    <source>
        <strain evidence="1">CBS 473.64</strain>
    </source>
</reference>